<accession>A0A8S1KK85</accession>
<gene>
    <name evidence="11" type="ORF">PSON_ATCC_30995.1.T0090299</name>
</gene>
<comment type="caution">
    <text evidence="11">The sequence shown here is derived from an EMBL/GenBank/DDBJ whole genome shotgun (WGS) entry which is preliminary data.</text>
</comment>
<evidence type="ECO:0000256" key="7">
    <source>
        <dbReference type="RuleBase" id="RU003827"/>
    </source>
</evidence>
<evidence type="ECO:0000256" key="1">
    <source>
        <dbReference type="ARBA" id="ARBA00004479"/>
    </source>
</evidence>
<feature type="signal peptide" evidence="9">
    <location>
        <begin position="1"/>
        <end position="17"/>
    </location>
</feature>
<keyword evidence="12" id="KW-1185">Reference proteome</keyword>
<feature type="domain" description="GOLD" evidence="10">
    <location>
        <begin position="27"/>
        <end position="116"/>
    </location>
</feature>
<proteinExistence type="inferred from homology"/>
<keyword evidence="4 9" id="KW-0732">Signal</keyword>
<comment type="similarity">
    <text evidence="2 7">Belongs to the EMP24/GP25L family.</text>
</comment>
<dbReference type="SMART" id="SM01190">
    <property type="entry name" value="EMP24_GP25L"/>
    <property type="match status" value="1"/>
</dbReference>
<keyword evidence="5 8" id="KW-1133">Transmembrane helix</keyword>
<dbReference type="EMBL" id="CAJJDN010000009">
    <property type="protein sequence ID" value="CAD8055549.1"/>
    <property type="molecule type" value="Genomic_DNA"/>
</dbReference>
<evidence type="ECO:0000256" key="5">
    <source>
        <dbReference type="ARBA" id="ARBA00022989"/>
    </source>
</evidence>
<dbReference type="PANTHER" id="PTHR22811">
    <property type="entry name" value="TRANSMEMBRANE EMP24 DOMAIN-CONTAINING PROTEIN"/>
    <property type="match status" value="1"/>
</dbReference>
<sequence>MQKYFYILVIFATCSNALTFYLTEGKQRCFLDEYTANTVVIGAHQLLDKVQPNGGGVELNVLDPDNQVVLTKMTNSEEGKFTFTTKKQGRYQVCLKMSNTKGWFGDKKQPLYFLRIKQGENQEFTSAAKESQITGLKQKIKQLQKQEDDFIKLQLMNRENEDKLSIENIKINDNVFNATLIQIFVIIGAGVFQIYSLRRFFAQKIYY</sequence>
<evidence type="ECO:0000313" key="12">
    <source>
        <dbReference type="Proteomes" id="UP000692954"/>
    </source>
</evidence>
<dbReference type="InterPro" id="IPR009038">
    <property type="entry name" value="GOLD_dom"/>
</dbReference>
<feature type="transmembrane region" description="Helical" evidence="8">
    <location>
        <begin position="175"/>
        <end position="197"/>
    </location>
</feature>
<organism evidence="11 12">
    <name type="scientific">Paramecium sonneborni</name>
    <dbReference type="NCBI Taxonomy" id="65129"/>
    <lineage>
        <taxon>Eukaryota</taxon>
        <taxon>Sar</taxon>
        <taxon>Alveolata</taxon>
        <taxon>Ciliophora</taxon>
        <taxon>Intramacronucleata</taxon>
        <taxon>Oligohymenophorea</taxon>
        <taxon>Peniculida</taxon>
        <taxon>Parameciidae</taxon>
        <taxon>Paramecium</taxon>
    </lineage>
</organism>
<evidence type="ECO:0000259" key="10">
    <source>
        <dbReference type="PROSITE" id="PS50866"/>
    </source>
</evidence>
<dbReference type="PROSITE" id="PS50866">
    <property type="entry name" value="GOLD"/>
    <property type="match status" value="1"/>
</dbReference>
<evidence type="ECO:0000256" key="6">
    <source>
        <dbReference type="ARBA" id="ARBA00023136"/>
    </source>
</evidence>
<evidence type="ECO:0000313" key="11">
    <source>
        <dbReference type="EMBL" id="CAD8055549.1"/>
    </source>
</evidence>
<evidence type="ECO:0000256" key="9">
    <source>
        <dbReference type="SAM" id="SignalP"/>
    </source>
</evidence>
<evidence type="ECO:0000256" key="2">
    <source>
        <dbReference type="ARBA" id="ARBA00007104"/>
    </source>
</evidence>
<reference evidence="11" key="1">
    <citation type="submission" date="2021-01" db="EMBL/GenBank/DDBJ databases">
        <authorList>
            <consortium name="Genoscope - CEA"/>
            <person name="William W."/>
        </authorList>
    </citation>
    <scope>NUCLEOTIDE SEQUENCE</scope>
</reference>
<comment type="subcellular location">
    <subcellularLocation>
        <location evidence="1 7">Membrane</location>
        <topology evidence="1 7">Single-pass type I membrane protein</topology>
    </subcellularLocation>
</comment>
<keyword evidence="3 7" id="KW-0812">Transmembrane</keyword>
<dbReference type="Pfam" id="PF01105">
    <property type="entry name" value="EMP24_GP25L"/>
    <property type="match status" value="1"/>
</dbReference>
<name>A0A8S1KK85_9CILI</name>
<evidence type="ECO:0000256" key="8">
    <source>
        <dbReference type="SAM" id="Phobius"/>
    </source>
</evidence>
<dbReference type="InterPro" id="IPR015720">
    <property type="entry name" value="Emp24-like"/>
</dbReference>
<keyword evidence="6 8" id="KW-0472">Membrane</keyword>
<feature type="chain" id="PRO_5035771713" description="GOLD domain-containing protein" evidence="9">
    <location>
        <begin position="18"/>
        <end position="207"/>
    </location>
</feature>
<dbReference type="Proteomes" id="UP000692954">
    <property type="component" value="Unassembled WGS sequence"/>
</dbReference>
<protein>
    <recommendedName>
        <fullName evidence="10">GOLD domain-containing protein</fullName>
    </recommendedName>
</protein>
<dbReference type="AlphaFoldDB" id="A0A8S1KK85"/>
<dbReference type="OrthoDB" id="286378at2759"/>
<evidence type="ECO:0000256" key="3">
    <source>
        <dbReference type="ARBA" id="ARBA00022692"/>
    </source>
</evidence>
<evidence type="ECO:0000256" key="4">
    <source>
        <dbReference type="ARBA" id="ARBA00022729"/>
    </source>
</evidence>
<dbReference type="GO" id="GO:0016020">
    <property type="term" value="C:membrane"/>
    <property type="evidence" value="ECO:0007669"/>
    <property type="project" value="UniProtKB-SubCell"/>
</dbReference>